<sequence>MRVRIPSVVPVITFLSIAQLKTISQRVSSISNAARVNAKKINVRCVISEDMGNGGDNNEYVLVVKEATTQTNKVVMDLDIDVTIEGVMVKLLVDTGACITHYCVTREVL</sequence>
<comment type="caution">
    <text evidence="1">The sequence shown here is derived from an EMBL/GenBank/DDBJ whole genome shotgun (WGS) entry which is preliminary data.</text>
</comment>
<keyword evidence="2" id="KW-1185">Reference proteome</keyword>
<dbReference type="EMBL" id="JANPWB010000009">
    <property type="protein sequence ID" value="KAJ1156799.1"/>
    <property type="molecule type" value="Genomic_DNA"/>
</dbReference>
<protein>
    <recommendedName>
        <fullName evidence="3">Peptidase A2 domain-containing protein</fullName>
    </recommendedName>
</protein>
<evidence type="ECO:0008006" key="3">
    <source>
        <dbReference type="Google" id="ProtNLM"/>
    </source>
</evidence>
<evidence type="ECO:0000313" key="2">
    <source>
        <dbReference type="Proteomes" id="UP001066276"/>
    </source>
</evidence>
<reference evidence="1" key="1">
    <citation type="journal article" date="2022" name="bioRxiv">
        <title>Sequencing and chromosome-scale assembly of the giantPleurodeles waltlgenome.</title>
        <authorList>
            <person name="Brown T."/>
            <person name="Elewa A."/>
            <person name="Iarovenko S."/>
            <person name="Subramanian E."/>
            <person name="Araus A.J."/>
            <person name="Petzold A."/>
            <person name="Susuki M."/>
            <person name="Suzuki K.-i.T."/>
            <person name="Hayashi T."/>
            <person name="Toyoda A."/>
            <person name="Oliveira C."/>
            <person name="Osipova E."/>
            <person name="Leigh N.D."/>
            <person name="Simon A."/>
            <person name="Yun M.H."/>
        </authorList>
    </citation>
    <scope>NUCLEOTIDE SEQUENCE</scope>
    <source>
        <strain evidence="1">20211129_DDA</strain>
        <tissue evidence="1">Liver</tissue>
    </source>
</reference>
<name>A0AAV7RZX8_PLEWA</name>
<organism evidence="1 2">
    <name type="scientific">Pleurodeles waltl</name>
    <name type="common">Iberian ribbed newt</name>
    <dbReference type="NCBI Taxonomy" id="8319"/>
    <lineage>
        <taxon>Eukaryota</taxon>
        <taxon>Metazoa</taxon>
        <taxon>Chordata</taxon>
        <taxon>Craniata</taxon>
        <taxon>Vertebrata</taxon>
        <taxon>Euteleostomi</taxon>
        <taxon>Amphibia</taxon>
        <taxon>Batrachia</taxon>
        <taxon>Caudata</taxon>
        <taxon>Salamandroidea</taxon>
        <taxon>Salamandridae</taxon>
        <taxon>Pleurodelinae</taxon>
        <taxon>Pleurodeles</taxon>
    </lineage>
</organism>
<dbReference type="AlphaFoldDB" id="A0AAV7RZX8"/>
<accession>A0AAV7RZX8</accession>
<proteinExistence type="predicted"/>
<evidence type="ECO:0000313" key="1">
    <source>
        <dbReference type="EMBL" id="KAJ1156799.1"/>
    </source>
</evidence>
<gene>
    <name evidence="1" type="ORF">NDU88_009516</name>
</gene>
<dbReference type="Proteomes" id="UP001066276">
    <property type="component" value="Chromosome 5"/>
</dbReference>